<protein>
    <submittedName>
        <fullName evidence="3">Universal stress protein</fullName>
    </submittedName>
</protein>
<dbReference type="Pfam" id="PF00582">
    <property type="entry name" value="Usp"/>
    <property type="match status" value="1"/>
</dbReference>
<feature type="domain" description="UspA" evidence="2">
    <location>
        <begin position="26"/>
        <end position="167"/>
    </location>
</feature>
<evidence type="ECO:0000313" key="3">
    <source>
        <dbReference type="EMBL" id="GAA5189695.1"/>
    </source>
</evidence>
<dbReference type="InterPro" id="IPR006016">
    <property type="entry name" value="UspA"/>
</dbReference>
<dbReference type="PANTHER" id="PTHR46553:SF3">
    <property type="entry name" value="ADENINE NUCLEOTIDE ALPHA HYDROLASES-LIKE SUPERFAMILY PROTEIN"/>
    <property type="match status" value="1"/>
</dbReference>
<dbReference type="CDD" id="cd23659">
    <property type="entry name" value="USP_At3g01520-like"/>
    <property type="match status" value="1"/>
</dbReference>
<evidence type="ECO:0000313" key="4">
    <source>
        <dbReference type="Proteomes" id="UP001500200"/>
    </source>
</evidence>
<organism evidence="3 4">
    <name type="scientific">Arthrobacter gyeryongensis</name>
    <dbReference type="NCBI Taxonomy" id="1650592"/>
    <lineage>
        <taxon>Bacteria</taxon>
        <taxon>Bacillati</taxon>
        <taxon>Actinomycetota</taxon>
        <taxon>Actinomycetes</taxon>
        <taxon>Micrococcales</taxon>
        <taxon>Micrococcaceae</taxon>
        <taxon>Arthrobacter</taxon>
    </lineage>
</organism>
<dbReference type="PRINTS" id="PR01438">
    <property type="entry name" value="UNVRSLSTRESS"/>
</dbReference>
<sequence>MADNGTATDTAESDDVRVASSPHGARIVVGVDGSDGSLAAVHWAVGEARLRGAGLHLVMAWQYPRYFGGPDVWGLGMDPSGDSGTILAGAADTEITRLGKEAGEGQSVAITWEAVEGHPAEVLVRAGRDAAMLVVGSRGHGGFVGALLGSVSQHVVAHARCPVVLIPDPSRDGIPS</sequence>
<comment type="caution">
    <text evidence="3">The sequence shown here is derived from an EMBL/GenBank/DDBJ whole genome shotgun (WGS) entry which is preliminary data.</text>
</comment>
<gene>
    <name evidence="3" type="ORF">GCM10023346_05000</name>
</gene>
<dbReference type="PANTHER" id="PTHR46553">
    <property type="entry name" value="ADENINE NUCLEOTIDE ALPHA HYDROLASES-LIKE SUPERFAMILY PROTEIN"/>
    <property type="match status" value="1"/>
</dbReference>
<evidence type="ECO:0000256" key="1">
    <source>
        <dbReference type="ARBA" id="ARBA00008791"/>
    </source>
</evidence>
<dbReference type="Gene3D" id="3.40.50.620">
    <property type="entry name" value="HUPs"/>
    <property type="match status" value="1"/>
</dbReference>
<dbReference type="SUPFAM" id="SSF52402">
    <property type="entry name" value="Adenine nucleotide alpha hydrolases-like"/>
    <property type="match status" value="1"/>
</dbReference>
<accession>A0ABP9S2D1</accession>
<dbReference type="RefSeq" id="WP_345447734.1">
    <property type="nucleotide sequence ID" value="NZ_BAABKK010000003.1"/>
</dbReference>
<comment type="similarity">
    <text evidence="1">Belongs to the universal stress protein A family.</text>
</comment>
<name>A0ABP9S2D1_9MICC</name>
<reference evidence="4" key="1">
    <citation type="journal article" date="2019" name="Int. J. Syst. Evol. Microbiol.">
        <title>The Global Catalogue of Microorganisms (GCM) 10K type strain sequencing project: providing services to taxonomists for standard genome sequencing and annotation.</title>
        <authorList>
            <consortium name="The Broad Institute Genomics Platform"/>
            <consortium name="The Broad Institute Genome Sequencing Center for Infectious Disease"/>
            <person name="Wu L."/>
            <person name="Ma J."/>
        </authorList>
    </citation>
    <scope>NUCLEOTIDE SEQUENCE [LARGE SCALE GENOMIC DNA]</scope>
    <source>
        <strain evidence="4">JCM 18514</strain>
    </source>
</reference>
<dbReference type="InterPro" id="IPR014729">
    <property type="entry name" value="Rossmann-like_a/b/a_fold"/>
</dbReference>
<keyword evidence="4" id="KW-1185">Reference proteome</keyword>
<dbReference type="InterPro" id="IPR006015">
    <property type="entry name" value="Universal_stress_UspA"/>
</dbReference>
<evidence type="ECO:0000259" key="2">
    <source>
        <dbReference type="Pfam" id="PF00582"/>
    </source>
</evidence>
<proteinExistence type="inferred from homology"/>
<dbReference type="Proteomes" id="UP001500200">
    <property type="component" value="Unassembled WGS sequence"/>
</dbReference>
<dbReference type="EMBL" id="BAABKK010000003">
    <property type="protein sequence ID" value="GAA5189695.1"/>
    <property type="molecule type" value="Genomic_DNA"/>
</dbReference>